<sequence length="28" mass="2942">MFVLAIPTKEGLLALDACKTTSGNFTVT</sequence>
<organism evidence="1 2">
    <name type="scientific">Penicillium antarcticum</name>
    <dbReference type="NCBI Taxonomy" id="416450"/>
    <lineage>
        <taxon>Eukaryota</taxon>
        <taxon>Fungi</taxon>
        <taxon>Dikarya</taxon>
        <taxon>Ascomycota</taxon>
        <taxon>Pezizomycotina</taxon>
        <taxon>Eurotiomycetes</taxon>
        <taxon>Eurotiomycetidae</taxon>
        <taxon>Eurotiales</taxon>
        <taxon>Aspergillaceae</taxon>
        <taxon>Penicillium</taxon>
    </lineage>
</organism>
<evidence type="ECO:0000313" key="1">
    <source>
        <dbReference type="EMBL" id="OQD80023.1"/>
    </source>
</evidence>
<comment type="caution">
    <text evidence="1">The sequence shown here is derived from an EMBL/GenBank/DDBJ whole genome shotgun (WGS) entry which is preliminary data.</text>
</comment>
<proteinExistence type="predicted"/>
<evidence type="ECO:0000313" key="2">
    <source>
        <dbReference type="Proteomes" id="UP000191672"/>
    </source>
</evidence>
<accession>A0A1V6PSV0</accession>
<dbReference type="AlphaFoldDB" id="A0A1V6PSV0"/>
<gene>
    <name evidence="1" type="ORF">PENANT_c040G04825</name>
</gene>
<name>A0A1V6PSV0_9EURO</name>
<protein>
    <submittedName>
        <fullName evidence="1">Uncharacterized protein</fullName>
    </submittedName>
</protein>
<dbReference type="Proteomes" id="UP000191672">
    <property type="component" value="Unassembled WGS sequence"/>
</dbReference>
<reference evidence="2" key="1">
    <citation type="journal article" date="2017" name="Nat. Microbiol.">
        <title>Global analysis of biosynthetic gene clusters reveals vast potential of secondary metabolite production in Penicillium species.</title>
        <authorList>
            <person name="Nielsen J.C."/>
            <person name="Grijseels S."/>
            <person name="Prigent S."/>
            <person name="Ji B."/>
            <person name="Dainat J."/>
            <person name="Nielsen K.F."/>
            <person name="Frisvad J.C."/>
            <person name="Workman M."/>
            <person name="Nielsen J."/>
        </authorList>
    </citation>
    <scope>NUCLEOTIDE SEQUENCE [LARGE SCALE GENOMIC DNA]</scope>
    <source>
        <strain evidence="2">IBT 31811</strain>
    </source>
</reference>
<keyword evidence="2" id="KW-1185">Reference proteome</keyword>
<dbReference type="EMBL" id="MDYN01000040">
    <property type="protein sequence ID" value="OQD80023.1"/>
    <property type="molecule type" value="Genomic_DNA"/>
</dbReference>